<dbReference type="CDD" id="cd04164">
    <property type="entry name" value="trmE"/>
    <property type="match status" value="1"/>
</dbReference>
<comment type="caution">
    <text evidence="10">The sequence shown here is derived from an EMBL/GenBank/DDBJ whole genome shotgun (WGS) entry which is preliminary data.</text>
</comment>
<dbReference type="NCBIfam" id="NF003661">
    <property type="entry name" value="PRK05291.1-3"/>
    <property type="match status" value="1"/>
</dbReference>
<feature type="binding site" evidence="7">
    <location>
        <begin position="246"/>
        <end position="251"/>
    </location>
    <ligand>
        <name>GTP</name>
        <dbReference type="ChEBI" id="CHEBI:37565"/>
    </ligand>
</feature>
<feature type="domain" description="TrmE-type G" evidence="9">
    <location>
        <begin position="236"/>
        <end position="398"/>
    </location>
</feature>
<sequence>MRGEPSPFVQYLEYGKQVSTKKTQTIFARATGAGRAGVAIVRVSGPDADVCLKTLTKTTLPKPRLASLRNLYAADGSIIDQALVLRFKTPHSFTGEDLVELHIHGGEAVFNLLSDTLYHMGLSQAEAGEFTKRAFENGKLDLTEAEGLADLIDAQSEGQRRQALRQMSGGLRAEYESWREDLITLLALIDGELDFPDEGDVPQNLSHRASAGLDELAQILTAALVTSHKGEKIRHGLDVVVLGAPNAGKSSIINGLAKRDVAIVSNTPGTTRDIIEVHLEIGGLPVRLTDTAGLRESEDQIEIEGVKRARAKITNADIRIVMIDGMSPSIPTTIFDEILSTDLVVVSKNDLLDQSGRGDVGNLVQNLVGQKEIQVIFVNTYDKDDINTVWTALEKRVLQLFGATETAGLTRARHRDCVERALKSVKSARHMLKTTPELAGADLISALHALKELAGETDIEAVLDRVFSSFCIGK</sequence>
<dbReference type="SUPFAM" id="SSF52540">
    <property type="entry name" value="P-loop containing nucleoside triphosphate hydrolases"/>
    <property type="match status" value="1"/>
</dbReference>
<feature type="binding site" evidence="7">
    <location>
        <position position="100"/>
    </location>
    <ligand>
        <name>(6S)-5-formyl-5,6,7,8-tetrahydrofolate</name>
        <dbReference type="ChEBI" id="CHEBI:57457"/>
    </ligand>
</feature>
<keyword evidence="7" id="KW-0963">Cytoplasm</keyword>
<dbReference type="Gene3D" id="3.40.50.300">
    <property type="entry name" value="P-loop containing nucleotide triphosphate hydrolases"/>
    <property type="match status" value="1"/>
</dbReference>
<dbReference type="PANTHER" id="PTHR42714:SF2">
    <property type="entry name" value="TRNA MODIFICATION GTPASE GTPBP3, MITOCHONDRIAL"/>
    <property type="match status" value="1"/>
</dbReference>
<evidence type="ECO:0000256" key="4">
    <source>
        <dbReference type="ARBA" id="ARBA00022801"/>
    </source>
</evidence>
<dbReference type="InterPro" id="IPR005225">
    <property type="entry name" value="Small_GTP-bd"/>
</dbReference>
<comment type="subcellular location">
    <subcellularLocation>
        <location evidence="7">Cytoplasm</location>
    </subcellularLocation>
</comment>
<dbReference type="InterPro" id="IPR018948">
    <property type="entry name" value="GTP-bd_TrmE_N"/>
</dbReference>
<protein>
    <recommendedName>
        <fullName evidence="7">tRNA modification GTPase MnmE</fullName>
        <ecNumber evidence="7">3.6.-.-</ecNumber>
    </recommendedName>
</protein>
<evidence type="ECO:0000256" key="2">
    <source>
        <dbReference type="ARBA" id="ARBA00022694"/>
    </source>
</evidence>
<dbReference type="PANTHER" id="PTHR42714">
    <property type="entry name" value="TRNA MODIFICATION GTPASE GTPBP3"/>
    <property type="match status" value="1"/>
</dbReference>
<dbReference type="SUPFAM" id="SSF116878">
    <property type="entry name" value="TrmE connector domain"/>
    <property type="match status" value="1"/>
</dbReference>
<dbReference type="EC" id="3.6.-.-" evidence="7"/>
<evidence type="ECO:0000256" key="1">
    <source>
        <dbReference type="ARBA" id="ARBA00011043"/>
    </source>
</evidence>
<dbReference type="GO" id="GO:0005525">
    <property type="term" value="F:GTP binding"/>
    <property type="evidence" value="ECO:0007669"/>
    <property type="project" value="UniProtKB-UniRule"/>
</dbReference>
<feature type="binding site" evidence="7">
    <location>
        <begin position="290"/>
        <end position="293"/>
    </location>
    <ligand>
        <name>GTP</name>
        <dbReference type="ChEBI" id="CHEBI:37565"/>
    </ligand>
</feature>
<dbReference type="Pfam" id="PF10396">
    <property type="entry name" value="TrmE_N"/>
    <property type="match status" value="1"/>
</dbReference>
<dbReference type="InterPro" id="IPR025867">
    <property type="entry name" value="MnmE_helical"/>
</dbReference>
<comment type="caution">
    <text evidence="7">Lacks conserved residue(s) required for the propagation of feature annotation.</text>
</comment>
<dbReference type="InterPro" id="IPR004520">
    <property type="entry name" value="GTPase_MnmE"/>
</dbReference>
<dbReference type="GO" id="GO:0003924">
    <property type="term" value="F:GTPase activity"/>
    <property type="evidence" value="ECO:0007669"/>
    <property type="project" value="UniProtKB-UniRule"/>
</dbReference>
<dbReference type="InterPro" id="IPR027417">
    <property type="entry name" value="P-loop_NTPase"/>
</dbReference>
<keyword evidence="4 7" id="KW-0378">Hydrolase</keyword>
<comment type="function">
    <text evidence="7">Exhibits a very high intrinsic GTPase hydrolysis rate. Involved in the addition of a carboxymethylaminomethyl (cmnm) group at the wobble position (U34) of certain tRNAs, forming tRNA-cmnm(5)s(2)U34.</text>
</comment>
<dbReference type="FunFam" id="3.30.1360.120:FF:000007">
    <property type="entry name" value="tRNA modification GTPase GTPBP3, mitochondrial"/>
    <property type="match status" value="1"/>
</dbReference>
<dbReference type="InterPro" id="IPR027368">
    <property type="entry name" value="MnmE_dom2"/>
</dbReference>
<comment type="cofactor">
    <cofactor evidence="7">
        <name>K(+)</name>
        <dbReference type="ChEBI" id="CHEBI:29103"/>
    </cofactor>
    <text evidence="7">Binds 1 potassium ion per subunit.</text>
</comment>
<proteinExistence type="inferred from homology"/>
<feature type="binding site" evidence="7">
    <location>
        <position position="271"/>
    </location>
    <ligand>
        <name>Mg(2+)</name>
        <dbReference type="ChEBI" id="CHEBI:18420"/>
    </ligand>
</feature>
<keyword evidence="7" id="KW-0479">Metal-binding</keyword>
<accession>A0A7C5QWX5</accession>
<dbReference type="Gene3D" id="1.20.120.430">
    <property type="entry name" value="tRNA modification GTPase MnmE domain 2"/>
    <property type="match status" value="1"/>
</dbReference>
<dbReference type="AlphaFoldDB" id="A0A7C5QWX5"/>
<dbReference type="CDD" id="cd14858">
    <property type="entry name" value="TrmE_N"/>
    <property type="match status" value="1"/>
</dbReference>
<comment type="similarity">
    <text evidence="1 7 8">Belongs to the TRAFAC class TrmE-Era-EngA-EngB-Septin-like GTPase superfamily. TrmE GTPase family.</text>
</comment>
<evidence type="ECO:0000256" key="8">
    <source>
        <dbReference type="RuleBase" id="RU003313"/>
    </source>
</evidence>
<dbReference type="GO" id="GO:0002098">
    <property type="term" value="P:tRNA wobble uridine modification"/>
    <property type="evidence" value="ECO:0007669"/>
    <property type="project" value="TreeGrafter"/>
</dbReference>
<keyword evidence="3 7" id="KW-0547">Nucleotide-binding</keyword>
<dbReference type="HAMAP" id="MF_00379">
    <property type="entry name" value="GTPase_MnmE"/>
    <property type="match status" value="1"/>
</dbReference>
<feature type="binding site" evidence="7">
    <location>
        <position position="42"/>
    </location>
    <ligand>
        <name>(6S)-5-formyl-5,6,7,8-tetrahydrofolate</name>
        <dbReference type="ChEBI" id="CHEBI:57457"/>
    </ligand>
</feature>
<feature type="binding site" evidence="7">
    <location>
        <position position="474"/>
    </location>
    <ligand>
        <name>(6S)-5-formyl-5,6,7,8-tetrahydrofolate</name>
        <dbReference type="ChEBI" id="CHEBI:57457"/>
    </ligand>
</feature>
<evidence type="ECO:0000313" key="10">
    <source>
        <dbReference type="EMBL" id="HHL43542.1"/>
    </source>
</evidence>
<keyword evidence="5 7" id="KW-0630">Potassium</keyword>
<keyword evidence="2 7" id="KW-0819">tRNA processing</keyword>
<dbReference type="Pfam" id="PF12631">
    <property type="entry name" value="MnmE_helical"/>
    <property type="match status" value="1"/>
</dbReference>
<dbReference type="GO" id="GO:0046872">
    <property type="term" value="F:metal ion binding"/>
    <property type="evidence" value="ECO:0007669"/>
    <property type="project" value="UniProtKB-KW"/>
</dbReference>
<dbReference type="Proteomes" id="UP000885830">
    <property type="component" value="Unassembled WGS sequence"/>
</dbReference>
<feature type="binding site" evidence="7">
    <location>
        <position position="250"/>
    </location>
    <ligand>
        <name>Mg(2+)</name>
        <dbReference type="ChEBI" id="CHEBI:18420"/>
    </ligand>
</feature>
<dbReference type="NCBIfam" id="TIGR00450">
    <property type="entry name" value="mnmE_trmE_thdF"/>
    <property type="match status" value="1"/>
</dbReference>
<gene>
    <name evidence="7 10" type="primary">mnmE</name>
    <name evidence="7" type="synonym">trmE</name>
    <name evidence="10" type="ORF">ENJ42_07995</name>
</gene>
<dbReference type="GO" id="GO:0005737">
    <property type="term" value="C:cytoplasm"/>
    <property type="evidence" value="ECO:0007669"/>
    <property type="project" value="UniProtKB-SubCell"/>
</dbReference>
<evidence type="ECO:0000256" key="7">
    <source>
        <dbReference type="HAMAP-Rule" id="MF_00379"/>
    </source>
</evidence>
<dbReference type="Gene3D" id="3.30.1360.120">
    <property type="entry name" value="Probable tRNA modification gtpase trme, domain 1"/>
    <property type="match status" value="1"/>
</dbReference>
<dbReference type="InterPro" id="IPR027266">
    <property type="entry name" value="TrmE/GcvT-like"/>
</dbReference>
<keyword evidence="7" id="KW-0460">Magnesium</keyword>
<feature type="binding site" evidence="7">
    <location>
        <position position="139"/>
    </location>
    <ligand>
        <name>(6S)-5-formyl-5,6,7,8-tetrahydrofolate</name>
        <dbReference type="ChEBI" id="CHEBI:57457"/>
    </ligand>
</feature>
<feature type="binding site" evidence="7">
    <location>
        <begin position="265"/>
        <end position="271"/>
    </location>
    <ligand>
        <name>GTP</name>
        <dbReference type="ChEBI" id="CHEBI:37565"/>
    </ligand>
</feature>
<evidence type="ECO:0000256" key="5">
    <source>
        <dbReference type="ARBA" id="ARBA00022958"/>
    </source>
</evidence>
<dbReference type="NCBIfam" id="TIGR00231">
    <property type="entry name" value="small_GTP"/>
    <property type="match status" value="1"/>
</dbReference>
<reference evidence="10" key="1">
    <citation type="journal article" date="2020" name="mSystems">
        <title>Genome- and Community-Level Interaction Insights into Carbon Utilization and Element Cycling Functions of Hydrothermarchaeota in Hydrothermal Sediment.</title>
        <authorList>
            <person name="Zhou Z."/>
            <person name="Liu Y."/>
            <person name="Xu W."/>
            <person name="Pan J."/>
            <person name="Luo Z.H."/>
            <person name="Li M."/>
        </authorList>
    </citation>
    <scope>NUCLEOTIDE SEQUENCE [LARGE SCALE GENOMIC DNA]</scope>
    <source>
        <strain evidence="10">HyVt-485</strain>
    </source>
</reference>
<keyword evidence="6 7" id="KW-0342">GTP-binding</keyword>
<comment type="subunit">
    <text evidence="7">Homodimer. Heterotetramer of two MnmE and two MnmG subunits.</text>
</comment>
<organism evidence="10">
    <name type="scientific">Hellea balneolensis</name>
    <dbReference type="NCBI Taxonomy" id="287478"/>
    <lineage>
        <taxon>Bacteria</taxon>
        <taxon>Pseudomonadati</taxon>
        <taxon>Pseudomonadota</taxon>
        <taxon>Alphaproteobacteria</taxon>
        <taxon>Maricaulales</taxon>
        <taxon>Robiginitomaculaceae</taxon>
        <taxon>Hellea</taxon>
    </lineage>
</organism>
<dbReference type="GO" id="GO:0030488">
    <property type="term" value="P:tRNA methylation"/>
    <property type="evidence" value="ECO:0007669"/>
    <property type="project" value="TreeGrafter"/>
</dbReference>
<dbReference type="Pfam" id="PF01926">
    <property type="entry name" value="MMR_HSR1"/>
    <property type="match status" value="1"/>
</dbReference>
<evidence type="ECO:0000259" key="9">
    <source>
        <dbReference type="PROSITE" id="PS51709"/>
    </source>
</evidence>
<name>A0A7C5QWX5_9PROT</name>
<dbReference type="InterPro" id="IPR006073">
    <property type="entry name" value="GTP-bd"/>
</dbReference>
<dbReference type="InterPro" id="IPR031168">
    <property type="entry name" value="G_TrmE"/>
</dbReference>
<evidence type="ECO:0000256" key="6">
    <source>
        <dbReference type="ARBA" id="ARBA00023134"/>
    </source>
</evidence>
<evidence type="ECO:0000256" key="3">
    <source>
        <dbReference type="ARBA" id="ARBA00022741"/>
    </source>
</evidence>
<dbReference type="EMBL" id="DRMJ01000418">
    <property type="protein sequence ID" value="HHL43542.1"/>
    <property type="molecule type" value="Genomic_DNA"/>
</dbReference>
<dbReference type="PROSITE" id="PS51709">
    <property type="entry name" value="G_TRME"/>
    <property type="match status" value="1"/>
</dbReference>